<organism evidence="1 2">
    <name type="scientific">Carex littledalei</name>
    <dbReference type="NCBI Taxonomy" id="544730"/>
    <lineage>
        <taxon>Eukaryota</taxon>
        <taxon>Viridiplantae</taxon>
        <taxon>Streptophyta</taxon>
        <taxon>Embryophyta</taxon>
        <taxon>Tracheophyta</taxon>
        <taxon>Spermatophyta</taxon>
        <taxon>Magnoliopsida</taxon>
        <taxon>Liliopsida</taxon>
        <taxon>Poales</taxon>
        <taxon>Cyperaceae</taxon>
        <taxon>Cyperoideae</taxon>
        <taxon>Cariceae</taxon>
        <taxon>Carex</taxon>
        <taxon>Carex subgen. Euthyceras</taxon>
    </lineage>
</organism>
<dbReference type="Proteomes" id="UP000623129">
    <property type="component" value="Unassembled WGS sequence"/>
</dbReference>
<gene>
    <name evidence="1" type="ORF">FCM35_KLT03183</name>
</gene>
<dbReference type="SUPFAM" id="SSF56672">
    <property type="entry name" value="DNA/RNA polymerases"/>
    <property type="match status" value="1"/>
</dbReference>
<name>A0A833R4H3_9POAL</name>
<evidence type="ECO:0000313" key="1">
    <source>
        <dbReference type="EMBL" id="KAF3331777.1"/>
    </source>
</evidence>
<evidence type="ECO:0000313" key="2">
    <source>
        <dbReference type="Proteomes" id="UP000623129"/>
    </source>
</evidence>
<accession>A0A833R4H3</accession>
<sequence>MPIVYGKTQHAAAADIYAELSFCLKKNECFKVAAFYFQIWEGFHPTIAGLMRLFNQIGWFASYFDRPVRFESYFLETIQDYKVNKSIHVKLYDRKKKKGVPDNAFRPYPRKE</sequence>
<reference evidence="1" key="1">
    <citation type="submission" date="2020-01" db="EMBL/GenBank/DDBJ databases">
        <title>Genome sequence of Kobresia littledalei, the first chromosome-level genome in the family Cyperaceae.</title>
        <authorList>
            <person name="Qu G."/>
        </authorList>
    </citation>
    <scope>NUCLEOTIDE SEQUENCE</scope>
    <source>
        <strain evidence="1">C.B.Clarke</strain>
        <tissue evidence="1">Leaf</tissue>
    </source>
</reference>
<dbReference type="AlphaFoldDB" id="A0A833R4H3"/>
<keyword evidence="2" id="KW-1185">Reference proteome</keyword>
<comment type="caution">
    <text evidence="1">The sequence shown here is derived from an EMBL/GenBank/DDBJ whole genome shotgun (WGS) entry which is preliminary data.</text>
</comment>
<dbReference type="EMBL" id="SWLB01000012">
    <property type="protein sequence ID" value="KAF3331777.1"/>
    <property type="molecule type" value="Genomic_DNA"/>
</dbReference>
<dbReference type="InterPro" id="IPR043502">
    <property type="entry name" value="DNA/RNA_pol_sf"/>
</dbReference>
<proteinExistence type="predicted"/>
<protein>
    <submittedName>
        <fullName evidence="1">DNA-dependent RNA polymerase</fullName>
    </submittedName>
</protein>